<protein>
    <recommendedName>
        <fullName evidence="1">DUF4371 domain-containing protein</fullName>
    </recommendedName>
</protein>
<reference evidence="2 3" key="1">
    <citation type="submission" date="2023-01" db="EMBL/GenBank/DDBJ databases">
        <authorList>
            <person name="Whitehead M."/>
        </authorList>
    </citation>
    <scope>NUCLEOTIDE SEQUENCE [LARGE SCALE GENOMIC DNA]</scope>
</reference>
<dbReference type="Pfam" id="PF14291">
    <property type="entry name" value="DUF4371"/>
    <property type="match status" value="1"/>
</dbReference>
<evidence type="ECO:0000313" key="3">
    <source>
        <dbReference type="Proteomes" id="UP001160148"/>
    </source>
</evidence>
<dbReference type="PANTHER" id="PTHR46289">
    <property type="entry name" value="52 KDA REPRESSOR OF THE INHIBITOR OF THE PROTEIN KINASE-LIKE PROTEIN-RELATED"/>
    <property type="match status" value="1"/>
</dbReference>
<sequence length="743" mass="84192">MSEKRPNVFSVFNFKKSKVESVDGCSNIEIKKDSLLPDSIEVDNPNLLKNETLKSSSLSMPAMTENEIYKNDIACFIMNRTLKKSEIVDCLKHIWIPPLDFNFPENIEGKQKRKFQHKYLTQYSWLAYSDIHKGAYCKFCVLFAFSGGGIGRQNLGKLVTAPMLKFKDAKNDFNKHSKTEYHLLSVQRANDFLINFESGFEKTVDVLFDKHLQQTIESNKKRLIPIVKTILFCARNNLPLRGHRETGSLSLESVRSSCIVGEQGVLRALLAFRVDSGDTELQRHFETSPKNCTMISPKVQNEIIDVIGDVIVGKIVERVKQFRFFSLLCDETTDISTTEQMTVCIRYVDTSSWILREDFLGFVKMTSTTGLAIKDAILIKLKEVGLSIDNLRGQGYDGGANMSGKHNAVQSLILNEQPLAFYTHCFSHSLNLCLSKACNVSPIKNMMGIVSSIAAFFSASAKRSDKLKSVILSDSNNSQKKEKLKTLCETRWIERHDALITFKQLYVYVVHALEDISHDPNPESSCKAALYLNSVTKIDFLVALEVTVTCFAYTLQLSISLQSKQQDISKALSDVMVIRSALEELREGADGHFKQIFKDVSDIANLANVEICMPRICGRQTQRINVNSKDPETYFKVSVFLPFLDFILQELDARFNQRLSDIIPLQGLIPSNFGMYDDETILKAASIYAQDLSTDDNSILKAELRIWRHQWKNKQIKTDSAIDTLPHCTTAAPRRMQLEDWSK</sequence>
<dbReference type="PANTHER" id="PTHR46289:SF17">
    <property type="entry name" value="HAT C-TERMINAL DIMERISATION DOMAIN-CONTAINING PROTEIN"/>
    <property type="match status" value="1"/>
</dbReference>
<comment type="caution">
    <text evidence="2">The sequence shown here is derived from an EMBL/GenBank/DDBJ whole genome shotgun (WGS) entry which is preliminary data.</text>
</comment>
<evidence type="ECO:0000313" key="2">
    <source>
        <dbReference type="EMBL" id="CAI6353792.1"/>
    </source>
</evidence>
<accession>A0AAV0WDI2</accession>
<dbReference type="InterPro" id="IPR012337">
    <property type="entry name" value="RNaseH-like_sf"/>
</dbReference>
<dbReference type="InterPro" id="IPR052958">
    <property type="entry name" value="IFN-induced_PKR_regulator"/>
</dbReference>
<proteinExistence type="predicted"/>
<dbReference type="SUPFAM" id="SSF53098">
    <property type="entry name" value="Ribonuclease H-like"/>
    <property type="match status" value="1"/>
</dbReference>
<keyword evidence="3" id="KW-1185">Reference proteome</keyword>
<feature type="domain" description="DUF4371" evidence="1">
    <location>
        <begin position="262"/>
        <end position="407"/>
    </location>
</feature>
<organism evidence="2 3">
    <name type="scientific">Macrosiphum euphorbiae</name>
    <name type="common">potato aphid</name>
    <dbReference type="NCBI Taxonomy" id="13131"/>
    <lineage>
        <taxon>Eukaryota</taxon>
        <taxon>Metazoa</taxon>
        <taxon>Ecdysozoa</taxon>
        <taxon>Arthropoda</taxon>
        <taxon>Hexapoda</taxon>
        <taxon>Insecta</taxon>
        <taxon>Pterygota</taxon>
        <taxon>Neoptera</taxon>
        <taxon>Paraneoptera</taxon>
        <taxon>Hemiptera</taxon>
        <taxon>Sternorrhyncha</taxon>
        <taxon>Aphidomorpha</taxon>
        <taxon>Aphidoidea</taxon>
        <taxon>Aphididae</taxon>
        <taxon>Macrosiphini</taxon>
        <taxon>Macrosiphum</taxon>
    </lineage>
</organism>
<name>A0AAV0WDI2_9HEMI</name>
<dbReference type="Proteomes" id="UP001160148">
    <property type="component" value="Unassembled WGS sequence"/>
</dbReference>
<dbReference type="AlphaFoldDB" id="A0AAV0WDI2"/>
<dbReference type="InterPro" id="IPR025398">
    <property type="entry name" value="DUF4371"/>
</dbReference>
<gene>
    <name evidence="2" type="ORF">MEUPH1_LOCUS9870</name>
</gene>
<evidence type="ECO:0000259" key="1">
    <source>
        <dbReference type="Pfam" id="PF14291"/>
    </source>
</evidence>
<dbReference type="EMBL" id="CARXXK010000002">
    <property type="protein sequence ID" value="CAI6353792.1"/>
    <property type="molecule type" value="Genomic_DNA"/>
</dbReference>